<dbReference type="Proteomes" id="UP001163714">
    <property type="component" value="Unassembled WGS sequence"/>
</dbReference>
<evidence type="ECO:0000313" key="2">
    <source>
        <dbReference type="Proteomes" id="UP001163714"/>
    </source>
</evidence>
<keyword evidence="2" id="KW-1185">Reference proteome</keyword>
<accession>A0ABT3I592</accession>
<evidence type="ECO:0000313" key="1">
    <source>
        <dbReference type="EMBL" id="MCW3171236.1"/>
    </source>
</evidence>
<protein>
    <submittedName>
        <fullName evidence="1">Uncharacterized protein</fullName>
    </submittedName>
</protein>
<sequence>MNNAAFKHLIKHFRDEKANSQFCVMRMQSSKPINEQVRLIKSVGGLERLYWQALGNGLTNLAKGIRRYTSKLKAHAQVDGL</sequence>
<dbReference type="RefSeq" id="WP_264724702.1">
    <property type="nucleotide sequence ID" value="NZ_JAPDMX010000002.1"/>
</dbReference>
<gene>
    <name evidence="1" type="ORF">OHT75_01945</name>
</gene>
<reference evidence="1" key="1">
    <citation type="submission" date="2022-10" db="EMBL/GenBank/DDBJ databases">
        <title>Shewanella flava sp. nov, isolated from the estuary of the Fenhe River into the Yellow River.</title>
        <authorList>
            <person name="Li Y."/>
        </authorList>
    </citation>
    <scope>NUCLEOTIDE SEQUENCE</scope>
    <source>
        <strain evidence="1">FYR11-62</strain>
    </source>
</reference>
<name>A0ABT3I592_9GAMM</name>
<comment type="caution">
    <text evidence="1">The sequence shown here is derived from an EMBL/GenBank/DDBJ whole genome shotgun (WGS) entry which is preliminary data.</text>
</comment>
<proteinExistence type="predicted"/>
<organism evidence="1 2">
    <name type="scientific">Shewanella subflava</name>
    <dbReference type="NCBI Taxonomy" id="2986476"/>
    <lineage>
        <taxon>Bacteria</taxon>
        <taxon>Pseudomonadati</taxon>
        <taxon>Pseudomonadota</taxon>
        <taxon>Gammaproteobacteria</taxon>
        <taxon>Alteromonadales</taxon>
        <taxon>Shewanellaceae</taxon>
        <taxon>Shewanella</taxon>
    </lineage>
</organism>
<dbReference type="EMBL" id="JAPDMX010000002">
    <property type="protein sequence ID" value="MCW3171236.1"/>
    <property type="molecule type" value="Genomic_DNA"/>
</dbReference>